<gene>
    <name evidence="4" type="ORF">HH303_09010</name>
</gene>
<evidence type="ECO:0000256" key="1">
    <source>
        <dbReference type="SAM" id="Phobius"/>
    </source>
</evidence>
<accession>A0A7Y0HGR7</accession>
<sequence length="702" mass="76700">MQVTTFSYQTRHYRAHRDRKVVRGAVLLCVAVFVLSGFLALSGRARAELPDTRYDGLFLRPMNDPDAAMTSAPRLTQTVNVDISGIVARGRVEQVFTNDKESWVEGSYRFPLPEGAAVDKLQIKIGDRVVEGAIKEREQAKKDYEAAREAGQTAALLDEDRPNMFSLALTNIAPNEAITVTLEYQSTVVRDGDDFEYRMPLVVAPRYLPDEPLASVDHPSMRAALAKRLENAARLNFPIDPTRGSNPTELEIDLDAGADLATLESPSHDLVVSRDGRKYRIGLRMGMESADRDMVLRWRTERSEETGMTLFHENRDGTDYLLASIQPPEADTIKELSQPRDVTFVIDISGSMHGDSLDAAKRALIGALGGLKPTDRFDVIAFSDQYYRLFGESRPANETSVETAVRFVGSLESEGGTEMADPLKAALAEKGVEGWLRQIVFLTDGLVGNEADLFRMIEANLGHARVFTVGLGSAPNGWFMRKAAEVGAGQSVMIANGKEAERRMAEFYHEIETPVAVDLRLTDGAGRLPETYPTRIPDLYGARAVMVPMAMEKWDGTLTLKGTMDGKPFTVTAGPEDIHEAGGIAKLWAEGKVESILDDMRRGVLSEDEARMAVLDVALPNSLATRFTSFVAIDKPVRRPSDADLGGGAVPSNLPDGMSLAAIRGPAGAAGWPGMLLIGFVLIGGSVGLIFLSRHSTMRTRR</sequence>
<comment type="caution">
    <text evidence="4">The sequence shown here is derived from an EMBL/GenBank/DDBJ whole genome shotgun (WGS) entry which is preliminary data.</text>
</comment>
<dbReference type="Proteomes" id="UP000539372">
    <property type="component" value="Unassembled WGS sequence"/>
</dbReference>
<feature type="transmembrane region" description="Helical" evidence="1">
    <location>
        <begin position="670"/>
        <end position="692"/>
    </location>
</feature>
<keyword evidence="5" id="KW-1185">Reference proteome</keyword>
<dbReference type="Gene3D" id="3.40.50.410">
    <property type="entry name" value="von Willebrand factor, type A domain"/>
    <property type="match status" value="1"/>
</dbReference>
<feature type="transmembrane region" description="Helical" evidence="1">
    <location>
        <begin position="21"/>
        <end position="41"/>
    </location>
</feature>
<dbReference type="SMART" id="SM00609">
    <property type="entry name" value="VIT"/>
    <property type="match status" value="1"/>
</dbReference>
<dbReference type="PANTHER" id="PTHR45737">
    <property type="entry name" value="VON WILLEBRAND FACTOR A DOMAIN-CONTAINING PROTEIN 5A"/>
    <property type="match status" value="1"/>
</dbReference>
<dbReference type="InterPro" id="IPR002035">
    <property type="entry name" value="VWF_A"/>
</dbReference>
<evidence type="ECO:0000259" key="3">
    <source>
        <dbReference type="PROSITE" id="PS51468"/>
    </source>
</evidence>
<dbReference type="NCBIfam" id="TIGR03788">
    <property type="entry name" value="marine_srt_targ"/>
    <property type="match status" value="1"/>
</dbReference>
<dbReference type="PROSITE" id="PS51468">
    <property type="entry name" value="VIT"/>
    <property type="match status" value="1"/>
</dbReference>
<protein>
    <submittedName>
        <fullName evidence="4">Marine proteobacterial sortase target protein</fullName>
    </submittedName>
</protein>
<keyword evidence="1" id="KW-1133">Transmembrane helix</keyword>
<dbReference type="PROSITE" id="PS50234">
    <property type="entry name" value="VWFA"/>
    <property type="match status" value="1"/>
</dbReference>
<keyword evidence="1" id="KW-0812">Transmembrane</keyword>
<dbReference type="SMART" id="SM00327">
    <property type="entry name" value="VWA"/>
    <property type="match status" value="1"/>
</dbReference>
<feature type="domain" description="VWFA" evidence="2">
    <location>
        <begin position="341"/>
        <end position="511"/>
    </location>
</feature>
<proteinExistence type="predicted"/>
<feature type="domain" description="VIT" evidence="3">
    <location>
        <begin position="58"/>
        <end position="186"/>
    </location>
</feature>
<evidence type="ECO:0000313" key="5">
    <source>
        <dbReference type="Proteomes" id="UP000539372"/>
    </source>
</evidence>
<dbReference type="RefSeq" id="WP_169624938.1">
    <property type="nucleotide sequence ID" value="NZ_JABBNT010000002.1"/>
</dbReference>
<organism evidence="4 5">
    <name type="scientific">Pacificispira spongiicola</name>
    <dbReference type="NCBI Taxonomy" id="2729598"/>
    <lineage>
        <taxon>Bacteria</taxon>
        <taxon>Pseudomonadati</taxon>
        <taxon>Pseudomonadota</taxon>
        <taxon>Alphaproteobacteria</taxon>
        <taxon>Rhodospirillales</taxon>
        <taxon>Rhodospirillaceae</taxon>
        <taxon>Pacificispira</taxon>
    </lineage>
</organism>
<dbReference type="Pfam" id="PF08487">
    <property type="entry name" value="VIT"/>
    <property type="match status" value="1"/>
</dbReference>
<dbReference type="InterPro" id="IPR036465">
    <property type="entry name" value="vWFA_dom_sf"/>
</dbReference>
<dbReference type="AlphaFoldDB" id="A0A7Y0HGR7"/>
<dbReference type="EMBL" id="JABBNT010000002">
    <property type="protein sequence ID" value="NMM44619.1"/>
    <property type="molecule type" value="Genomic_DNA"/>
</dbReference>
<evidence type="ECO:0000259" key="2">
    <source>
        <dbReference type="PROSITE" id="PS50234"/>
    </source>
</evidence>
<keyword evidence="1" id="KW-0472">Membrane</keyword>
<dbReference type="PANTHER" id="PTHR45737:SF6">
    <property type="entry name" value="VON WILLEBRAND FACTOR A DOMAIN-CONTAINING PROTEIN 5A"/>
    <property type="match status" value="1"/>
</dbReference>
<dbReference type="InterPro" id="IPR013694">
    <property type="entry name" value="VIT"/>
</dbReference>
<name>A0A7Y0HGR7_9PROT</name>
<dbReference type="Pfam" id="PF13768">
    <property type="entry name" value="VWA_3"/>
    <property type="match status" value="1"/>
</dbReference>
<evidence type="ECO:0000313" key="4">
    <source>
        <dbReference type="EMBL" id="NMM44619.1"/>
    </source>
</evidence>
<dbReference type="InterPro" id="IPR022440">
    <property type="entry name" value="CHP03788"/>
</dbReference>
<reference evidence="4 5" key="1">
    <citation type="submission" date="2020-04" db="EMBL/GenBank/DDBJ databases">
        <title>Rhodospirillaceae bacterium KN72 isolated from deep sea.</title>
        <authorList>
            <person name="Zhang D.-C."/>
        </authorList>
    </citation>
    <scope>NUCLEOTIDE SEQUENCE [LARGE SCALE GENOMIC DNA]</scope>
    <source>
        <strain evidence="4 5">KN72</strain>
    </source>
</reference>
<dbReference type="SUPFAM" id="SSF53300">
    <property type="entry name" value="vWA-like"/>
    <property type="match status" value="1"/>
</dbReference>